<keyword evidence="8" id="KW-0406">Ion transport</keyword>
<feature type="transmembrane region" description="Helical" evidence="13">
    <location>
        <begin position="231"/>
        <end position="250"/>
    </location>
</feature>
<evidence type="ECO:0000256" key="4">
    <source>
        <dbReference type="ARBA" id="ARBA00022475"/>
    </source>
</evidence>
<feature type="transmembrane region" description="Helical" evidence="13">
    <location>
        <begin position="42"/>
        <end position="62"/>
    </location>
</feature>
<comment type="similarity">
    <text evidence="2 11">Belongs to the sodium:solute symporter (SSF) (TC 2.A.21) family.</text>
</comment>
<keyword evidence="9 13" id="KW-0472">Membrane</keyword>
<proteinExistence type="inferred from homology"/>
<comment type="caution">
    <text evidence="14">The sequence shown here is derived from an EMBL/GenBank/DDBJ whole genome shotgun (WGS) entry which is preliminary data.</text>
</comment>
<evidence type="ECO:0000256" key="11">
    <source>
        <dbReference type="RuleBase" id="RU362091"/>
    </source>
</evidence>
<evidence type="ECO:0000256" key="3">
    <source>
        <dbReference type="ARBA" id="ARBA00022448"/>
    </source>
</evidence>
<feature type="transmembrane region" description="Helical" evidence="13">
    <location>
        <begin position="117"/>
        <end position="141"/>
    </location>
</feature>
<accession>A0ABW6HX91</accession>
<comment type="subcellular location">
    <subcellularLocation>
        <location evidence="1">Cell membrane</location>
        <topology evidence="1">Multi-pass membrane protein</topology>
    </subcellularLocation>
</comment>
<keyword evidence="5 13" id="KW-0812">Transmembrane</keyword>
<evidence type="ECO:0000256" key="13">
    <source>
        <dbReference type="SAM" id="Phobius"/>
    </source>
</evidence>
<evidence type="ECO:0000256" key="1">
    <source>
        <dbReference type="ARBA" id="ARBA00004651"/>
    </source>
</evidence>
<keyword evidence="10" id="KW-0739">Sodium transport</keyword>
<evidence type="ECO:0000313" key="14">
    <source>
        <dbReference type="EMBL" id="MFE3868190.1"/>
    </source>
</evidence>
<feature type="transmembrane region" description="Helical" evidence="13">
    <location>
        <begin position="181"/>
        <end position="199"/>
    </location>
</feature>
<feature type="transmembrane region" description="Helical" evidence="13">
    <location>
        <begin position="511"/>
        <end position="531"/>
    </location>
</feature>
<organism evidence="14 15">
    <name type="scientific">Flavobacterium xylosi</name>
    <dbReference type="NCBI Taxonomy" id="3230415"/>
    <lineage>
        <taxon>Bacteria</taxon>
        <taxon>Pseudomonadati</taxon>
        <taxon>Bacteroidota</taxon>
        <taxon>Flavobacteriia</taxon>
        <taxon>Flavobacteriales</taxon>
        <taxon>Flavobacteriaceae</taxon>
        <taxon>Flavobacterium</taxon>
    </lineage>
</organism>
<feature type="transmembrane region" description="Helical" evidence="13">
    <location>
        <begin position="147"/>
        <end position="169"/>
    </location>
</feature>
<evidence type="ECO:0000256" key="5">
    <source>
        <dbReference type="ARBA" id="ARBA00022692"/>
    </source>
</evidence>
<feature type="transmembrane region" description="Helical" evidence="13">
    <location>
        <begin position="482"/>
        <end position="504"/>
    </location>
</feature>
<dbReference type="InterPro" id="IPR038377">
    <property type="entry name" value="Na/Glc_symporter_sf"/>
</dbReference>
<protein>
    <submittedName>
        <fullName evidence="14">Sodium:solute symporter</fullName>
    </submittedName>
</protein>
<name>A0ABW6HX91_9FLAO</name>
<keyword evidence="7" id="KW-0915">Sodium</keyword>
<dbReference type="Pfam" id="PF00474">
    <property type="entry name" value="SSF"/>
    <property type="match status" value="2"/>
</dbReference>
<feature type="transmembrane region" description="Helical" evidence="13">
    <location>
        <begin position="6"/>
        <end position="22"/>
    </location>
</feature>
<dbReference type="PROSITE" id="PS50283">
    <property type="entry name" value="NA_SOLUT_SYMP_3"/>
    <property type="match status" value="1"/>
</dbReference>
<feature type="transmembrane region" description="Helical" evidence="13">
    <location>
        <begin position="406"/>
        <end position="430"/>
    </location>
</feature>
<feature type="transmembrane region" description="Helical" evidence="13">
    <location>
        <begin position="451"/>
        <end position="476"/>
    </location>
</feature>
<keyword evidence="6 13" id="KW-1133">Transmembrane helix</keyword>
<gene>
    <name evidence="14" type="ORF">ACFX5E_08895</name>
</gene>
<dbReference type="Gene3D" id="1.20.1730.10">
    <property type="entry name" value="Sodium/glucose cotransporter"/>
    <property type="match status" value="1"/>
</dbReference>
<dbReference type="CDD" id="cd11494">
    <property type="entry name" value="SLC5sbd_NIS-like_u2"/>
    <property type="match status" value="1"/>
</dbReference>
<keyword evidence="3" id="KW-0813">Transport</keyword>
<keyword evidence="15" id="KW-1185">Reference proteome</keyword>
<feature type="coiled-coil region" evidence="12">
    <location>
        <begin position="315"/>
        <end position="342"/>
    </location>
</feature>
<feature type="transmembrane region" description="Helical" evidence="13">
    <location>
        <begin position="74"/>
        <end position="96"/>
    </location>
</feature>
<keyword evidence="4" id="KW-1003">Cell membrane</keyword>
<evidence type="ECO:0000256" key="8">
    <source>
        <dbReference type="ARBA" id="ARBA00023065"/>
    </source>
</evidence>
<evidence type="ECO:0000256" key="2">
    <source>
        <dbReference type="ARBA" id="ARBA00006434"/>
    </source>
</evidence>
<dbReference type="InterPro" id="IPR051163">
    <property type="entry name" value="Sodium:Solute_Symporter_SSF"/>
</dbReference>
<dbReference type="Proteomes" id="UP001600109">
    <property type="component" value="Unassembled WGS sequence"/>
</dbReference>
<dbReference type="PANTHER" id="PTHR42985">
    <property type="entry name" value="SODIUM-COUPLED MONOCARBOXYLATE TRANSPORTER"/>
    <property type="match status" value="1"/>
</dbReference>
<evidence type="ECO:0000256" key="10">
    <source>
        <dbReference type="ARBA" id="ARBA00023201"/>
    </source>
</evidence>
<evidence type="ECO:0000256" key="12">
    <source>
        <dbReference type="SAM" id="Coils"/>
    </source>
</evidence>
<dbReference type="PANTHER" id="PTHR42985:SF47">
    <property type="entry name" value="INTEGRAL MEMBRANE TRANSPORT PROTEIN"/>
    <property type="match status" value="1"/>
</dbReference>
<reference evidence="14 15" key="1">
    <citation type="submission" date="2024-06" db="EMBL/GenBank/DDBJ databases">
        <title>Flavobacterium spp. isolated from glacier.</title>
        <authorList>
            <person name="Han D."/>
        </authorList>
    </citation>
    <scope>NUCLEOTIDE SEQUENCE [LARGE SCALE GENOMIC DNA]</scope>
    <source>
        <strain evidence="14 15">LS2P90</strain>
    </source>
</reference>
<evidence type="ECO:0000256" key="6">
    <source>
        <dbReference type="ARBA" id="ARBA00022989"/>
    </source>
</evidence>
<dbReference type="EMBL" id="JBHZPZ010000009">
    <property type="protein sequence ID" value="MFE3868190.1"/>
    <property type="molecule type" value="Genomic_DNA"/>
</dbReference>
<sequence>MQLFDWIVLIVTLLFIVIYGAWKTKGSKNVEDFILGGNETPWHIVGLSVMATQASAITFLSTPGQAYHDGMGFVQFYFGLPIAMVVICVTFIPIYHKYKVYTAYEYLEKRFDLKTRSLAAILFLFQRGLGTGLTIYAPAIILSALLGWNLTIMNIIIGVLVIIYTFSGGTKAVNVTQKQQMFVIMSGMLITFFLILHYLPNDMTFTNALHIAGANDKMNIVSFSIDPEEKYTFWSGITGGFFLALAYFGTDQSQVGRYLSGRSVRESQMGLIMNGLLKVPMQFFILLTGVMVFVFFQFNPVPLNFNPNNKIIVEKSAFKAEYHALEKKLDDLSEDKKVINLLYIDQLNQDYDNPILRKELITLSNKEKDLRDRAKEIILKADSGSETNDKDYVFFHFILHYLPKGLIGLLLAVIISAAMSSTASGLNALASTTAIDIYKRNLKEEKSERHYLNATKFFTLLWGIIAILFACIGTLFENLIQLVNIIGSIFYGTVLGIFLVGFYIKQVHSKAIFYSAVVSQITIFIIYYYAIYIFPSGEEKLGYLWLNFIGAMLTIIISLVLQWTVFKKEKSLA</sequence>
<dbReference type="InterPro" id="IPR001734">
    <property type="entry name" value="Na/solute_symporter"/>
</dbReference>
<evidence type="ECO:0000256" key="9">
    <source>
        <dbReference type="ARBA" id="ARBA00023136"/>
    </source>
</evidence>
<evidence type="ECO:0000256" key="7">
    <source>
        <dbReference type="ARBA" id="ARBA00023053"/>
    </source>
</evidence>
<feature type="transmembrane region" description="Helical" evidence="13">
    <location>
        <begin position="271"/>
        <end position="296"/>
    </location>
</feature>
<dbReference type="RefSeq" id="WP_379854854.1">
    <property type="nucleotide sequence ID" value="NZ_JBHZPZ010000009.1"/>
</dbReference>
<keyword evidence="12" id="KW-0175">Coiled coil</keyword>
<evidence type="ECO:0000313" key="15">
    <source>
        <dbReference type="Proteomes" id="UP001600109"/>
    </source>
</evidence>
<feature type="transmembrane region" description="Helical" evidence="13">
    <location>
        <begin position="543"/>
        <end position="566"/>
    </location>
</feature>